<evidence type="ECO:0000313" key="2">
    <source>
        <dbReference type="EMBL" id="CAF0889756.1"/>
    </source>
</evidence>
<gene>
    <name evidence="2" type="ORF">EDS130_LOCUS9221</name>
    <name evidence="3" type="ORF">XAT740_LOCUS32442</name>
</gene>
<dbReference type="EMBL" id="CAJNOR010003026">
    <property type="protein sequence ID" value="CAF1369170.1"/>
    <property type="molecule type" value="Genomic_DNA"/>
</dbReference>
<keyword evidence="1" id="KW-0472">Membrane</keyword>
<dbReference type="Proteomes" id="UP000663828">
    <property type="component" value="Unassembled WGS sequence"/>
</dbReference>
<reference evidence="3" key="1">
    <citation type="submission" date="2021-02" db="EMBL/GenBank/DDBJ databases">
        <authorList>
            <person name="Nowell W R."/>
        </authorList>
    </citation>
    <scope>NUCLEOTIDE SEQUENCE</scope>
</reference>
<feature type="transmembrane region" description="Helical" evidence="1">
    <location>
        <begin position="105"/>
        <end position="127"/>
    </location>
</feature>
<dbReference type="EMBL" id="CAJNOJ010000030">
    <property type="protein sequence ID" value="CAF0889756.1"/>
    <property type="molecule type" value="Genomic_DNA"/>
</dbReference>
<keyword evidence="1" id="KW-0812">Transmembrane</keyword>
<sequence>MDLPAPPPYTAAVEKLSEFNQDLNPPPVYTDIDGQSVTYINNYPGPPLTDGCIDMISEVRSSNPENIMPKKTRIYLLINGLLTVFLSLAAIGLQIGILALHSIVYYYYGFWAGAFLICMGINTIFMYRHYSRKTYSNLFHAFFWQMILIGVVLGIGVIIVLTDKCDDNNTDGTSPSRDPSCEVSYKVLNGFLIGIFGLSFLQSIFNTVVFGTLTKYSPDILSFLS</sequence>
<evidence type="ECO:0000313" key="4">
    <source>
        <dbReference type="Proteomes" id="UP000663828"/>
    </source>
</evidence>
<protein>
    <submittedName>
        <fullName evidence="3">Uncharacterized protein</fullName>
    </submittedName>
</protein>
<dbReference type="OrthoDB" id="10024743at2759"/>
<feature type="transmembrane region" description="Helical" evidence="1">
    <location>
        <begin position="139"/>
        <end position="161"/>
    </location>
</feature>
<name>A0A815IIB3_ADIRI</name>
<evidence type="ECO:0000256" key="1">
    <source>
        <dbReference type="SAM" id="Phobius"/>
    </source>
</evidence>
<feature type="transmembrane region" description="Helical" evidence="1">
    <location>
        <begin position="74"/>
        <end position="99"/>
    </location>
</feature>
<proteinExistence type="predicted"/>
<comment type="caution">
    <text evidence="3">The sequence shown here is derived from an EMBL/GenBank/DDBJ whole genome shotgun (WGS) entry which is preliminary data.</text>
</comment>
<evidence type="ECO:0000313" key="3">
    <source>
        <dbReference type="EMBL" id="CAF1369170.1"/>
    </source>
</evidence>
<keyword evidence="1" id="KW-1133">Transmembrane helix</keyword>
<dbReference type="AlphaFoldDB" id="A0A815IIB3"/>
<organism evidence="3 4">
    <name type="scientific">Adineta ricciae</name>
    <name type="common">Rotifer</name>
    <dbReference type="NCBI Taxonomy" id="249248"/>
    <lineage>
        <taxon>Eukaryota</taxon>
        <taxon>Metazoa</taxon>
        <taxon>Spiralia</taxon>
        <taxon>Gnathifera</taxon>
        <taxon>Rotifera</taxon>
        <taxon>Eurotatoria</taxon>
        <taxon>Bdelloidea</taxon>
        <taxon>Adinetida</taxon>
        <taxon>Adinetidae</taxon>
        <taxon>Adineta</taxon>
    </lineage>
</organism>
<keyword evidence="4" id="KW-1185">Reference proteome</keyword>
<feature type="transmembrane region" description="Helical" evidence="1">
    <location>
        <begin position="191"/>
        <end position="213"/>
    </location>
</feature>
<accession>A0A815IIB3</accession>
<dbReference type="Proteomes" id="UP000663852">
    <property type="component" value="Unassembled WGS sequence"/>
</dbReference>